<evidence type="ECO:0000313" key="3">
    <source>
        <dbReference type="EMBL" id="SLM97631.1"/>
    </source>
</evidence>
<dbReference type="EC" id="2.5.1.-" evidence="2"/>
<feature type="binding site" evidence="2">
    <location>
        <begin position="206"/>
        <end position="208"/>
    </location>
    <ligand>
        <name>substrate</name>
    </ligand>
</feature>
<keyword evidence="4" id="KW-1185">Reference proteome</keyword>
<evidence type="ECO:0000256" key="2">
    <source>
        <dbReference type="HAMAP-Rule" id="MF_01139"/>
    </source>
</evidence>
<gene>
    <name evidence="3" type="ORF">FM105_07415</name>
</gene>
<feature type="binding site" evidence="2">
    <location>
        <position position="81"/>
    </location>
    <ligand>
        <name>substrate</name>
    </ligand>
</feature>
<feature type="binding site" evidence="2">
    <location>
        <position position="49"/>
    </location>
    <ligand>
        <name>substrate</name>
    </ligand>
</feature>
<dbReference type="InterPro" id="IPR001441">
    <property type="entry name" value="UPP_synth-like"/>
</dbReference>
<organism evidence="3 4">
    <name type="scientific">Brevibacterium yomogidense</name>
    <dbReference type="NCBI Taxonomy" id="946573"/>
    <lineage>
        <taxon>Bacteria</taxon>
        <taxon>Bacillati</taxon>
        <taxon>Actinomycetota</taxon>
        <taxon>Actinomycetes</taxon>
        <taxon>Micrococcales</taxon>
        <taxon>Brevibacteriaceae</taxon>
        <taxon>Brevibacterium</taxon>
    </lineage>
</organism>
<name>A0A1X6XED2_9MICO</name>
<comment type="function">
    <text evidence="2">Catalyzes the condensation of isopentenyl diphosphate (IPP) with allylic pyrophosphates generating different type of terpenoids.</text>
</comment>
<dbReference type="RefSeq" id="WP_087006827.1">
    <property type="nucleotide sequence ID" value="NZ_FWFF01000013.1"/>
</dbReference>
<feature type="active site" evidence="2">
    <location>
        <position position="32"/>
    </location>
</feature>
<comment type="similarity">
    <text evidence="2">Belongs to the UPP synthase family.</text>
</comment>
<keyword evidence="1 2" id="KW-0808">Transferase</keyword>
<dbReference type="HAMAP" id="MF_01139">
    <property type="entry name" value="ISPT"/>
    <property type="match status" value="1"/>
</dbReference>
<dbReference type="NCBIfam" id="NF011404">
    <property type="entry name" value="PRK14829.1"/>
    <property type="match status" value="1"/>
</dbReference>
<comment type="cofactor">
    <cofactor evidence="2">
        <name>Mg(2+)</name>
        <dbReference type="ChEBI" id="CHEBI:18420"/>
    </cofactor>
    <text evidence="2">Binds 2 magnesium ions per subunit.</text>
</comment>
<feature type="binding site" evidence="2">
    <location>
        <position position="219"/>
    </location>
    <ligand>
        <name>Mg(2+)</name>
        <dbReference type="ChEBI" id="CHEBI:18420"/>
    </ligand>
</feature>
<dbReference type="InterPro" id="IPR036424">
    <property type="entry name" value="UPP_synth-like_sf"/>
</dbReference>
<sequence>MSYPAPPPHPSGARPPAIDRAFVPRHVAIVMDGNGRWANERGLPRTEGHKAGEASLLDVIHGAIEAGVDYLSAYAFSTENWKRSPAEVRFLMGFNRDVIRRRRDELDELGVRIVWSGRPGRLWKSVITELEDAQEQTKDNTGLVLQFCVNYGGRSELVDAMKEVAREVAAGRLAPEKLTEKSIASRLYSPEVPDVDLFLRSSGEQRTSNFLLWQSAYAEMVFQDVLWPDVDRRTLWAAILEYAKRDRRFGGAVDSVATQPEGS</sequence>
<reference evidence="4" key="1">
    <citation type="submission" date="2017-02" db="EMBL/GenBank/DDBJ databases">
        <authorList>
            <person name="Dridi B."/>
        </authorList>
    </citation>
    <scope>NUCLEOTIDE SEQUENCE [LARGE SCALE GENOMIC DNA]</scope>
    <source>
        <strain evidence="4">B Co 03.10</strain>
    </source>
</reference>
<dbReference type="GO" id="GO:0016094">
    <property type="term" value="P:polyprenol biosynthetic process"/>
    <property type="evidence" value="ECO:0007669"/>
    <property type="project" value="TreeGrafter"/>
</dbReference>
<dbReference type="GO" id="GO:0005886">
    <property type="term" value="C:plasma membrane"/>
    <property type="evidence" value="ECO:0007669"/>
    <property type="project" value="TreeGrafter"/>
</dbReference>
<dbReference type="CDD" id="cd00475">
    <property type="entry name" value="Cis_IPPS"/>
    <property type="match status" value="1"/>
</dbReference>
<feature type="binding site" evidence="2">
    <location>
        <position position="45"/>
    </location>
    <ligand>
        <name>substrate</name>
    </ligand>
</feature>
<dbReference type="AlphaFoldDB" id="A0A1X6XED2"/>
<dbReference type="GO" id="GO:0000287">
    <property type="term" value="F:magnesium ion binding"/>
    <property type="evidence" value="ECO:0007669"/>
    <property type="project" value="UniProtKB-UniRule"/>
</dbReference>
<protein>
    <recommendedName>
        <fullName evidence="2">Isoprenyl transferase</fullName>
        <ecNumber evidence="2">2.5.1.-</ecNumber>
    </recommendedName>
</protein>
<evidence type="ECO:0000256" key="1">
    <source>
        <dbReference type="ARBA" id="ARBA00022679"/>
    </source>
</evidence>
<feature type="binding site" evidence="2">
    <location>
        <position position="37"/>
    </location>
    <ligand>
        <name>substrate</name>
    </ligand>
</feature>
<dbReference type="SUPFAM" id="SSF64005">
    <property type="entry name" value="Undecaprenyl diphosphate synthase"/>
    <property type="match status" value="1"/>
</dbReference>
<proteinExistence type="inferred from homology"/>
<dbReference type="InterPro" id="IPR018520">
    <property type="entry name" value="UPP_synth-like_CS"/>
</dbReference>
<dbReference type="GO" id="GO:0030145">
    <property type="term" value="F:manganese ion binding"/>
    <property type="evidence" value="ECO:0007669"/>
    <property type="project" value="TreeGrafter"/>
</dbReference>
<feature type="binding site" evidence="2">
    <location>
        <begin position="33"/>
        <end position="36"/>
    </location>
    <ligand>
        <name>substrate</name>
    </ligand>
</feature>
<dbReference type="EMBL" id="FWFF01000013">
    <property type="protein sequence ID" value="SLM97631.1"/>
    <property type="molecule type" value="Genomic_DNA"/>
</dbReference>
<dbReference type="PANTHER" id="PTHR10291">
    <property type="entry name" value="DEHYDRODOLICHYL DIPHOSPHATE SYNTHASE FAMILY MEMBER"/>
    <property type="match status" value="1"/>
</dbReference>
<dbReference type="GO" id="GO:0005829">
    <property type="term" value="C:cytosol"/>
    <property type="evidence" value="ECO:0007669"/>
    <property type="project" value="TreeGrafter"/>
</dbReference>
<feature type="active site" description="Proton acceptor" evidence="2">
    <location>
        <position position="80"/>
    </location>
</feature>
<dbReference type="Gene3D" id="3.40.1180.10">
    <property type="entry name" value="Decaprenyl diphosphate synthase-like"/>
    <property type="match status" value="1"/>
</dbReference>
<feature type="binding site" evidence="2">
    <location>
        <position position="200"/>
    </location>
    <ligand>
        <name>substrate</name>
    </ligand>
</feature>
<accession>A0A1X6XED2</accession>
<keyword evidence="2" id="KW-0460">Magnesium</keyword>
<dbReference type="PROSITE" id="PS01066">
    <property type="entry name" value="UPP_SYNTHASE"/>
    <property type="match status" value="1"/>
</dbReference>
<dbReference type="GO" id="GO:0033850">
    <property type="term" value="F:Z-farnesyl diphosphate synthase activity"/>
    <property type="evidence" value="ECO:0007669"/>
    <property type="project" value="TreeGrafter"/>
</dbReference>
<evidence type="ECO:0000313" key="4">
    <source>
        <dbReference type="Proteomes" id="UP000196581"/>
    </source>
</evidence>
<dbReference type="Proteomes" id="UP000196581">
    <property type="component" value="Unassembled WGS sequence"/>
</dbReference>
<feature type="binding site" evidence="2">
    <location>
        <begin position="77"/>
        <end position="79"/>
    </location>
    <ligand>
        <name>substrate</name>
    </ligand>
</feature>
<feature type="binding site" evidence="2">
    <location>
        <position position="32"/>
    </location>
    <ligand>
        <name>Mg(2+)</name>
        <dbReference type="ChEBI" id="CHEBI:18420"/>
    </ligand>
</feature>
<dbReference type="Pfam" id="PF01255">
    <property type="entry name" value="Prenyltransf"/>
    <property type="match status" value="1"/>
</dbReference>
<dbReference type="NCBIfam" id="TIGR00055">
    <property type="entry name" value="uppS"/>
    <property type="match status" value="1"/>
</dbReference>
<feature type="binding site" evidence="2">
    <location>
        <position position="83"/>
    </location>
    <ligand>
        <name>substrate</name>
    </ligand>
</feature>
<dbReference type="GO" id="GO:0008834">
    <property type="term" value="F:ditrans,polycis-undecaprenyl-diphosphate synthase [(2E,6E)-farnesyl-diphosphate specific] activity"/>
    <property type="evidence" value="ECO:0007669"/>
    <property type="project" value="TreeGrafter"/>
</dbReference>
<dbReference type="PANTHER" id="PTHR10291:SF0">
    <property type="entry name" value="DEHYDRODOLICHYL DIPHOSPHATE SYNTHASE 2"/>
    <property type="match status" value="1"/>
</dbReference>
<comment type="subunit">
    <text evidence="2">Homodimer.</text>
</comment>
<keyword evidence="2" id="KW-0479">Metal-binding</keyword>